<evidence type="ECO:0000313" key="4">
    <source>
        <dbReference type="EMBL" id="MFC5628257.1"/>
    </source>
</evidence>
<comment type="similarity">
    <text evidence="1">Belongs to the aldehyde dehydrogenase family.</text>
</comment>
<proteinExistence type="inferred from homology"/>
<dbReference type="InterPro" id="IPR016161">
    <property type="entry name" value="Ald_DH/histidinol_DH"/>
</dbReference>
<reference evidence="5" key="1">
    <citation type="journal article" date="2019" name="Int. J. Syst. Evol. Microbiol.">
        <title>The Global Catalogue of Microorganisms (GCM) 10K type strain sequencing project: providing services to taxonomists for standard genome sequencing and annotation.</title>
        <authorList>
            <consortium name="The Broad Institute Genomics Platform"/>
            <consortium name="The Broad Institute Genome Sequencing Center for Infectious Disease"/>
            <person name="Wu L."/>
            <person name="Ma J."/>
        </authorList>
    </citation>
    <scope>NUCLEOTIDE SEQUENCE [LARGE SCALE GENOMIC DNA]</scope>
    <source>
        <strain evidence="5">CGMCC 1.15790</strain>
    </source>
</reference>
<keyword evidence="5" id="KW-1185">Reference proteome</keyword>
<dbReference type="RefSeq" id="WP_270897520.1">
    <property type="nucleotide sequence ID" value="NZ_JBHSPF010000018.1"/>
</dbReference>
<dbReference type="SUPFAM" id="SSF53720">
    <property type="entry name" value="ALDH-like"/>
    <property type="match status" value="1"/>
</dbReference>
<protein>
    <submittedName>
        <fullName evidence="4">Aldehyde dehydrogenase family protein</fullName>
    </submittedName>
</protein>
<dbReference type="InterPro" id="IPR051020">
    <property type="entry name" value="ALDH-related_metabolic_enz"/>
</dbReference>
<dbReference type="InterPro" id="IPR016163">
    <property type="entry name" value="Ald_DH_C"/>
</dbReference>
<feature type="domain" description="Aldehyde dehydrogenase" evidence="3">
    <location>
        <begin position="18"/>
        <end position="473"/>
    </location>
</feature>
<sequence>MTMKIAGKKMLLGGQWEDRENKIKVYNPENNDWIDSVPAATKEDAIKAIKIANQGRKIAEQLTVYERMNILNQASDYIEKHHEEYSSLIALEGVKTIKEARKETTRAIETLRLSAEEARRLTGETIPFDQMPGNNGRFGYYYRFPIGVIVAITPYNDPLNLVAHKLGPAIASGNAIILKPATETPLSALKMAEAFVHAGLPEKVLTVITGRSRDIGDVLIESKEVHMISFTGGLATGEEISKKAGIKKLSMELGSNSPAIVRKDADLPHAARAICSGAFSAAGQNCLSVQRIYVEEDVYSVFKEKLLKETAQLRLGSKLSEETDIGPLINEQEAEKVEAWVNEAVEKGANVLIGGMRDKTTYTPTILEDVPKEATIHDEEVFGPVAMLFPVKNLEEAIQRANDVNYGLHAGIFTRDMESAFQAAHSLQVGGVMVNDSSDVRIDAMPFGGVKGSGLGREGVKYAMRDMSEEKVVSFQLSNES</sequence>
<accession>A0ABW0U455</accession>
<dbReference type="EMBL" id="JBHSPF010000018">
    <property type="protein sequence ID" value="MFC5628257.1"/>
    <property type="molecule type" value="Genomic_DNA"/>
</dbReference>
<evidence type="ECO:0000313" key="5">
    <source>
        <dbReference type="Proteomes" id="UP001596143"/>
    </source>
</evidence>
<evidence type="ECO:0000256" key="2">
    <source>
        <dbReference type="ARBA" id="ARBA00023002"/>
    </source>
</evidence>
<comment type="caution">
    <text evidence="4">The sequence shown here is derived from an EMBL/GenBank/DDBJ whole genome shotgun (WGS) entry which is preliminary data.</text>
</comment>
<name>A0ABW0U455_9BACI</name>
<dbReference type="PANTHER" id="PTHR42991:SF1">
    <property type="entry name" value="ALDEHYDE DEHYDROGENASE"/>
    <property type="match status" value="1"/>
</dbReference>
<keyword evidence="2" id="KW-0560">Oxidoreductase</keyword>
<dbReference type="Gene3D" id="3.40.605.10">
    <property type="entry name" value="Aldehyde Dehydrogenase, Chain A, domain 1"/>
    <property type="match status" value="1"/>
</dbReference>
<dbReference type="Pfam" id="PF00171">
    <property type="entry name" value="Aldedh"/>
    <property type="match status" value="1"/>
</dbReference>
<evidence type="ECO:0000256" key="1">
    <source>
        <dbReference type="ARBA" id="ARBA00009986"/>
    </source>
</evidence>
<dbReference type="Proteomes" id="UP001596143">
    <property type="component" value="Unassembled WGS sequence"/>
</dbReference>
<dbReference type="Gene3D" id="3.40.309.10">
    <property type="entry name" value="Aldehyde Dehydrogenase, Chain A, domain 2"/>
    <property type="match status" value="1"/>
</dbReference>
<dbReference type="CDD" id="cd07149">
    <property type="entry name" value="ALDH_y4uC"/>
    <property type="match status" value="1"/>
</dbReference>
<gene>
    <name evidence="4" type="ORF">ACFPTR_05025</name>
</gene>
<evidence type="ECO:0000259" key="3">
    <source>
        <dbReference type="Pfam" id="PF00171"/>
    </source>
</evidence>
<dbReference type="PANTHER" id="PTHR42991">
    <property type="entry name" value="ALDEHYDE DEHYDROGENASE"/>
    <property type="match status" value="1"/>
</dbReference>
<organism evidence="4 5">
    <name type="scientific">Aliibacillus thermotolerans</name>
    <dbReference type="NCBI Taxonomy" id="1834418"/>
    <lineage>
        <taxon>Bacteria</taxon>
        <taxon>Bacillati</taxon>
        <taxon>Bacillota</taxon>
        <taxon>Bacilli</taxon>
        <taxon>Bacillales</taxon>
        <taxon>Bacillaceae</taxon>
        <taxon>Aliibacillus</taxon>
    </lineage>
</organism>
<dbReference type="InterPro" id="IPR015590">
    <property type="entry name" value="Aldehyde_DH_dom"/>
</dbReference>
<dbReference type="InterPro" id="IPR016162">
    <property type="entry name" value="Ald_DH_N"/>
</dbReference>